<name>A0ABX2NR54_9BURK</name>
<accession>A0ABX2NR54</accession>
<sequence>MTRGEGPAVTIPPLRAVFVRRAALGLVLVAHVVHFLPSSAVYRLSAPVLPQCRIDHYEGAIMKSSYHAVAKTVAYLLVACSASLAAPAFAGAYVPCRSGSAATATQSGKTMPLHHASVVHKNNGGVNGGMPTPSQSGKRVPGGDSIDPMYRGG</sequence>
<evidence type="ECO:0000256" key="1">
    <source>
        <dbReference type="SAM" id="MobiDB-lite"/>
    </source>
</evidence>
<keyword evidence="2" id="KW-1133">Transmembrane helix</keyword>
<dbReference type="EMBL" id="VOMC01000028">
    <property type="protein sequence ID" value="NVI06938.1"/>
    <property type="molecule type" value="Genomic_DNA"/>
</dbReference>
<feature type="region of interest" description="Disordered" evidence="1">
    <location>
        <begin position="124"/>
        <end position="153"/>
    </location>
</feature>
<keyword evidence="2" id="KW-0812">Transmembrane</keyword>
<protein>
    <recommendedName>
        <fullName evidence="5">Lipoprotein</fullName>
    </recommendedName>
</protein>
<feature type="transmembrane region" description="Helical" evidence="2">
    <location>
        <begin position="22"/>
        <end position="44"/>
    </location>
</feature>
<keyword evidence="4" id="KW-1185">Reference proteome</keyword>
<dbReference type="Proteomes" id="UP000821598">
    <property type="component" value="Unassembled WGS sequence"/>
</dbReference>
<evidence type="ECO:0000313" key="3">
    <source>
        <dbReference type="EMBL" id="NVI06938.1"/>
    </source>
</evidence>
<gene>
    <name evidence="3" type="ORF">FSB64_24905</name>
</gene>
<proteinExistence type="predicted"/>
<evidence type="ECO:0008006" key="5">
    <source>
        <dbReference type="Google" id="ProtNLM"/>
    </source>
</evidence>
<reference evidence="3 4" key="1">
    <citation type="submission" date="2019-08" db="EMBL/GenBank/DDBJ databases">
        <title>Paraburkholderia simonii sp. nov. and P. youngii sp. nov. Brazilian and Mexican Mimosa-associated rhizobia.</title>
        <authorList>
            <person name="Mavima L."/>
            <person name="Beukes C.W."/>
            <person name="Palmer M."/>
            <person name="De Meyer S.E."/>
            <person name="James E.K."/>
            <person name="Maluk M."/>
            <person name="Avontuur J.R."/>
            <person name="Chan W.Y."/>
            <person name="Venter S.N."/>
            <person name="Steenkamp E.T."/>
        </authorList>
    </citation>
    <scope>NUCLEOTIDE SEQUENCE [LARGE SCALE GENOMIC DNA]</scope>
    <source>
        <strain evidence="3 4">JPY454</strain>
    </source>
</reference>
<evidence type="ECO:0000313" key="4">
    <source>
        <dbReference type="Proteomes" id="UP000821598"/>
    </source>
</evidence>
<evidence type="ECO:0000256" key="2">
    <source>
        <dbReference type="SAM" id="Phobius"/>
    </source>
</evidence>
<comment type="caution">
    <text evidence="3">The sequence shown here is derived from an EMBL/GenBank/DDBJ whole genome shotgun (WGS) entry which is preliminary data.</text>
</comment>
<keyword evidence="2" id="KW-0472">Membrane</keyword>
<feature type="transmembrane region" description="Helical" evidence="2">
    <location>
        <begin position="72"/>
        <end position="94"/>
    </location>
</feature>
<organism evidence="3 4">
    <name type="scientific">Paraburkholderia youngii</name>
    <dbReference type="NCBI Taxonomy" id="2782701"/>
    <lineage>
        <taxon>Bacteria</taxon>
        <taxon>Pseudomonadati</taxon>
        <taxon>Pseudomonadota</taxon>
        <taxon>Betaproteobacteria</taxon>
        <taxon>Burkholderiales</taxon>
        <taxon>Burkholderiaceae</taxon>
        <taxon>Paraburkholderia</taxon>
    </lineage>
</organism>